<dbReference type="RefSeq" id="WP_111472478.1">
    <property type="nucleotide sequence ID" value="NZ_QLIX01000033.1"/>
</dbReference>
<dbReference type="PROSITE" id="PS00380">
    <property type="entry name" value="RHODANESE_1"/>
    <property type="match status" value="1"/>
</dbReference>
<dbReference type="CDD" id="cd00158">
    <property type="entry name" value="RHOD"/>
    <property type="match status" value="1"/>
</dbReference>
<organism evidence="2 3">
    <name type="scientific">Roseicella frigidaeris</name>
    <dbReference type="NCBI Taxonomy" id="2230885"/>
    <lineage>
        <taxon>Bacteria</taxon>
        <taxon>Pseudomonadati</taxon>
        <taxon>Pseudomonadota</taxon>
        <taxon>Alphaproteobacteria</taxon>
        <taxon>Acetobacterales</taxon>
        <taxon>Roseomonadaceae</taxon>
        <taxon>Roseicella</taxon>
    </lineage>
</organism>
<dbReference type="EMBL" id="QLIX01000033">
    <property type="protein sequence ID" value="RAI55325.1"/>
    <property type="molecule type" value="Genomic_DNA"/>
</dbReference>
<dbReference type="PANTHER" id="PTHR43031">
    <property type="entry name" value="FAD-DEPENDENT OXIDOREDUCTASE"/>
    <property type="match status" value="1"/>
</dbReference>
<dbReference type="Proteomes" id="UP000249065">
    <property type="component" value="Unassembled WGS sequence"/>
</dbReference>
<dbReference type="InterPro" id="IPR001763">
    <property type="entry name" value="Rhodanese-like_dom"/>
</dbReference>
<dbReference type="Pfam" id="PF00581">
    <property type="entry name" value="Rhodanese"/>
    <property type="match status" value="1"/>
</dbReference>
<dbReference type="PANTHER" id="PTHR43031:SF16">
    <property type="entry name" value="OXIDOREDUCTASE"/>
    <property type="match status" value="1"/>
</dbReference>
<name>A0A327LZA4_9PROT</name>
<protein>
    <recommendedName>
        <fullName evidence="1">Rhodanese domain-containing protein</fullName>
    </recommendedName>
</protein>
<dbReference type="Gene3D" id="3.40.250.10">
    <property type="entry name" value="Rhodanese-like domain"/>
    <property type="match status" value="1"/>
</dbReference>
<feature type="domain" description="Rhodanese" evidence="1">
    <location>
        <begin position="37"/>
        <end position="105"/>
    </location>
</feature>
<dbReference type="InterPro" id="IPR001307">
    <property type="entry name" value="Thiosulphate_STrfase_CS"/>
</dbReference>
<dbReference type="PROSITE" id="PS50206">
    <property type="entry name" value="RHODANESE_3"/>
    <property type="match status" value="1"/>
</dbReference>
<dbReference type="InterPro" id="IPR050229">
    <property type="entry name" value="GlpE_sulfurtransferase"/>
</dbReference>
<comment type="caution">
    <text evidence="2">The sequence shown here is derived from an EMBL/GenBank/DDBJ whole genome shotgun (WGS) entry which is preliminary data.</text>
</comment>
<dbReference type="OrthoDB" id="9807812at2"/>
<evidence type="ECO:0000313" key="2">
    <source>
        <dbReference type="EMBL" id="RAI55325.1"/>
    </source>
</evidence>
<accession>A0A327LZA4</accession>
<evidence type="ECO:0000259" key="1">
    <source>
        <dbReference type="PROSITE" id="PS50206"/>
    </source>
</evidence>
<dbReference type="SMART" id="SM00450">
    <property type="entry name" value="RHOD"/>
    <property type="match status" value="1"/>
</dbReference>
<proteinExistence type="predicted"/>
<gene>
    <name evidence="2" type="ORF">DOO78_24280</name>
</gene>
<dbReference type="SUPFAM" id="SSF52821">
    <property type="entry name" value="Rhodanese/Cell cycle control phosphatase"/>
    <property type="match status" value="1"/>
</dbReference>
<reference evidence="3" key="1">
    <citation type="submission" date="2018-06" db="EMBL/GenBank/DDBJ databases">
        <authorList>
            <person name="Khan S.A."/>
        </authorList>
    </citation>
    <scope>NUCLEOTIDE SEQUENCE [LARGE SCALE GENOMIC DNA]</scope>
    <source>
        <strain evidence="3">DB-1506</strain>
    </source>
</reference>
<keyword evidence="3" id="KW-1185">Reference proteome</keyword>
<dbReference type="InterPro" id="IPR036873">
    <property type="entry name" value="Rhodanese-like_dom_sf"/>
</dbReference>
<sequence length="115" mass="12425">MSHIVARPTAELNISVVTPARDSLEAVTRQDLLGRLKARDVVVLDVRPEDEFAAGHLPGALIVPLASLNRAMLALPRDMEIVAYCRGPYCVLSFDAVEALRGSGFQARQGRGPDC</sequence>
<dbReference type="GO" id="GO:0004792">
    <property type="term" value="F:thiosulfate-cyanide sulfurtransferase activity"/>
    <property type="evidence" value="ECO:0007669"/>
    <property type="project" value="InterPro"/>
</dbReference>
<evidence type="ECO:0000313" key="3">
    <source>
        <dbReference type="Proteomes" id="UP000249065"/>
    </source>
</evidence>
<dbReference type="AlphaFoldDB" id="A0A327LZA4"/>